<protein>
    <recommendedName>
        <fullName evidence="3">PorV/PorQ family protein</fullName>
    </recommendedName>
</protein>
<dbReference type="AlphaFoldDB" id="A0A660SHU1"/>
<evidence type="ECO:0008006" key="3">
    <source>
        <dbReference type="Google" id="ProtNLM"/>
    </source>
</evidence>
<gene>
    <name evidence="1" type="ORF">DRP43_03385</name>
</gene>
<dbReference type="SUPFAM" id="SSF56935">
    <property type="entry name" value="Porins"/>
    <property type="match status" value="1"/>
</dbReference>
<name>A0A660SHU1_UNCT6</name>
<evidence type="ECO:0000313" key="1">
    <source>
        <dbReference type="EMBL" id="RKX70395.1"/>
    </source>
</evidence>
<comment type="caution">
    <text evidence="1">The sequence shown here is derived from an EMBL/GenBank/DDBJ whole genome shotgun (WGS) entry which is preliminary data.</text>
</comment>
<sequence length="307" mass="34129">MKKLEVRGKKLKVRKIIKDTRFILLISLFLLLTSSLFANFIGMNWGARPMAMGEAYVALADDPSAVFWNPAGLAKISQYSLVASHQNLYGVQDLYNEMVAVSIPLPKVRTGFGWTQINLLNEYSEQVISLSGASIIWIKNFPIRFGVSLKNTSANVSGYSNIDCPSTGFIGVDIPGKFDMDIGLLANPGKKLSVGFSVRNLIERTFSFINSEDKIARNYALGLCYHWRDVVNFLADYNWDNDNSSWHLGGEMWFFDVFAPRIGVCGDNLTAGFGIRAKNWNVDGAVLAHDELGSTYRISVGLRFGGR</sequence>
<dbReference type="Gene3D" id="2.40.160.60">
    <property type="entry name" value="Outer membrane protein transport protein (OMPP1/FadL/TodX)"/>
    <property type="match status" value="1"/>
</dbReference>
<accession>A0A660SHU1</accession>
<reference evidence="1 2" key="1">
    <citation type="submission" date="2018-06" db="EMBL/GenBank/DDBJ databases">
        <title>Extensive metabolic versatility and redundancy in microbially diverse, dynamic hydrothermal sediments.</title>
        <authorList>
            <person name="Dombrowski N."/>
            <person name="Teske A."/>
            <person name="Baker B.J."/>
        </authorList>
    </citation>
    <scope>NUCLEOTIDE SEQUENCE [LARGE SCALE GENOMIC DNA]</scope>
    <source>
        <strain evidence="1">B10_G13</strain>
    </source>
</reference>
<dbReference type="EMBL" id="QNBD01000137">
    <property type="protein sequence ID" value="RKX70395.1"/>
    <property type="molecule type" value="Genomic_DNA"/>
</dbReference>
<proteinExistence type="predicted"/>
<evidence type="ECO:0000313" key="2">
    <source>
        <dbReference type="Proteomes" id="UP000271125"/>
    </source>
</evidence>
<dbReference type="Proteomes" id="UP000271125">
    <property type="component" value="Unassembled WGS sequence"/>
</dbReference>
<organism evidence="1 2">
    <name type="scientific">candidate division TA06 bacterium</name>
    <dbReference type="NCBI Taxonomy" id="2250710"/>
    <lineage>
        <taxon>Bacteria</taxon>
        <taxon>Bacteria division TA06</taxon>
    </lineage>
</organism>